<evidence type="ECO:0000256" key="1">
    <source>
        <dbReference type="SAM" id="MobiDB-lite"/>
    </source>
</evidence>
<dbReference type="Pfam" id="PF03407">
    <property type="entry name" value="Nucleotid_trans"/>
    <property type="match status" value="1"/>
</dbReference>
<evidence type="ECO:0000313" key="4">
    <source>
        <dbReference type="EMBL" id="CAK9116315.1"/>
    </source>
</evidence>
<feature type="domain" description="Nucleotide-diphospho-sugar transferase" evidence="2">
    <location>
        <begin position="371"/>
        <end position="460"/>
    </location>
</feature>
<gene>
    <name evidence="3" type="ORF">CCMP2556_LOCUS40197</name>
    <name evidence="4" type="ORF">CCMP2556_LOCUS53930</name>
</gene>
<protein>
    <recommendedName>
        <fullName evidence="2">Nucleotide-diphospho-sugar transferase domain-containing protein</fullName>
    </recommendedName>
</protein>
<organism evidence="3 5">
    <name type="scientific">Durusdinium trenchii</name>
    <dbReference type="NCBI Taxonomy" id="1381693"/>
    <lineage>
        <taxon>Eukaryota</taxon>
        <taxon>Sar</taxon>
        <taxon>Alveolata</taxon>
        <taxon>Dinophyceae</taxon>
        <taxon>Suessiales</taxon>
        <taxon>Symbiodiniaceae</taxon>
        <taxon>Durusdinium</taxon>
    </lineage>
</organism>
<dbReference type="Proteomes" id="UP001642484">
    <property type="component" value="Unassembled WGS sequence"/>
</dbReference>
<evidence type="ECO:0000313" key="5">
    <source>
        <dbReference type="Proteomes" id="UP001642484"/>
    </source>
</evidence>
<comment type="caution">
    <text evidence="3">The sequence shown here is derived from an EMBL/GenBank/DDBJ whole genome shotgun (WGS) entry which is preliminary data.</text>
</comment>
<name>A0ABP0Q2V2_9DINO</name>
<sequence>MIAESIWNSSAVYTDFPDYDCRWAGPIAYSTETWSHLREQLREGGPMFSPSALALSKLAVEQDDGVCQLGRLSACWALHVAGVSQCERTEEVFPLLPALGSRWPLLRFLSRVHRTWLRAGNKWSCSELFHPSISWDYFHELVDAVALEEFDEEDPQTLVSRAFETAGNEATGIIWKYSSSALYEHVPVAAWTGRCAHGVASAFLFRACGLILGDQDVFKMVESAMSRLGRRGEIRTIDLLDSRWSLLPLLHRLQSVKRRWDDLAISPEDLQPSLPRQQLLRFLSPTARELASKLMMGAPGPVLTVFVSAARVQFLERYVEHARRIGIMGRMLILPQNPGIHEICIALADACLPVLSIFPDLAKYTLLAFAAQLSVDILFSDMDTYWVQNPFLKLLKHSDPGPDVYVPQEFYSDQSRPSIMLVRSSNVRSKYAMAIMATWLLRWPFISSSYGMRHLLEPERSGYVPSVSFLRPDSSEERGELQTGFLDSENEFVTMDGWFGSFADIVAFEMSPFLSESYKQPVLTELYSDITKAEQFLLSLQKPMSPKRPMEELQSNLHAKPAPVPEDARIIHVNFADGCCEVEQAKSSSTAQEFGANESRALNGSFLSAEFRARNQHLLNWVRSSEMTYGKTPSGKVGYYVWKPYVILETLKDPVIRWNDIVLWTDAGVHFIQPLRPLVHEYLAQSDVSATQTPMLEADVTKRDAFVLLDADYESIVRTNQVATGIILVRKTPLSIRFMENWLSACEDDRVITETPSVLGLPEYPQFRHHNDDQSAFSLLFKKYGFQAFLQAERDLYVVAARNTAKFVAASDAFALGKSCSQDEYISAANAAAGSSEAESKKTLAARARSLAVSNPTRSKDATRGPWHRY</sequence>
<dbReference type="InterPro" id="IPR005069">
    <property type="entry name" value="Nucl-diP-sugar_transferase"/>
</dbReference>
<evidence type="ECO:0000313" key="3">
    <source>
        <dbReference type="EMBL" id="CAK9082267.1"/>
    </source>
</evidence>
<accession>A0ABP0Q2V2</accession>
<reference evidence="3 5" key="1">
    <citation type="submission" date="2024-02" db="EMBL/GenBank/DDBJ databases">
        <authorList>
            <person name="Chen Y."/>
            <person name="Shah S."/>
            <person name="Dougan E. K."/>
            <person name="Thang M."/>
            <person name="Chan C."/>
        </authorList>
    </citation>
    <scope>NUCLEOTIDE SEQUENCE [LARGE SCALE GENOMIC DNA]</scope>
</reference>
<proteinExistence type="predicted"/>
<feature type="region of interest" description="Disordered" evidence="1">
    <location>
        <begin position="847"/>
        <end position="870"/>
    </location>
</feature>
<evidence type="ECO:0000259" key="2">
    <source>
        <dbReference type="Pfam" id="PF03407"/>
    </source>
</evidence>
<dbReference type="EMBL" id="CAXAMN010023918">
    <property type="protein sequence ID" value="CAK9082267.1"/>
    <property type="molecule type" value="Genomic_DNA"/>
</dbReference>
<dbReference type="EMBL" id="CAXAMN010028362">
    <property type="protein sequence ID" value="CAK9116315.1"/>
    <property type="molecule type" value="Genomic_DNA"/>
</dbReference>
<keyword evidence="5" id="KW-1185">Reference proteome</keyword>